<dbReference type="AlphaFoldDB" id="A0A814QXF8"/>
<protein>
    <submittedName>
        <fullName evidence="1">Uncharacterized protein</fullName>
    </submittedName>
</protein>
<proteinExistence type="predicted"/>
<name>A0A814QXF8_ADIRI</name>
<evidence type="ECO:0000313" key="2">
    <source>
        <dbReference type="Proteomes" id="UP000663852"/>
    </source>
</evidence>
<accession>A0A814QXF8</accession>
<comment type="caution">
    <text evidence="1">The sequence shown here is derived from an EMBL/GenBank/DDBJ whole genome shotgun (WGS) entry which is preliminary data.</text>
</comment>
<dbReference type="EMBL" id="CAJNOJ010000107">
    <property type="protein sequence ID" value="CAF1125545.1"/>
    <property type="molecule type" value="Genomic_DNA"/>
</dbReference>
<gene>
    <name evidence="1" type="ORF">EDS130_LOCUS21291</name>
</gene>
<dbReference type="OrthoDB" id="9990697at2759"/>
<organism evidence="1 2">
    <name type="scientific">Adineta ricciae</name>
    <name type="common">Rotifer</name>
    <dbReference type="NCBI Taxonomy" id="249248"/>
    <lineage>
        <taxon>Eukaryota</taxon>
        <taxon>Metazoa</taxon>
        <taxon>Spiralia</taxon>
        <taxon>Gnathifera</taxon>
        <taxon>Rotifera</taxon>
        <taxon>Eurotatoria</taxon>
        <taxon>Bdelloidea</taxon>
        <taxon>Adinetida</taxon>
        <taxon>Adinetidae</taxon>
        <taxon>Adineta</taxon>
    </lineage>
</organism>
<sequence length="258" mass="29939">MIDVKVSWHLHKNRLISSVNSSTMPERFIHRNLSSQMLFNIIDVSDVQPGDHLYRYRWFEVQEGIAVQSSQLAPILVLTYVKNTLRLLTLNEFKGRSCLRRVIYKQTNNCFKTTRNICTRPPEEIVQNAFLLFEWIKKSPDRVRTLFPNDLSQFARQCCTTVHEQWRGRFQSISEQLSTKKLFEKEKKSRKSKAFNAALLSGMPFRQASQIGKEDFWNENGLSQTEKNSITTVDVADEPLIFTSTPIDDSSDENVSLI</sequence>
<evidence type="ECO:0000313" key="1">
    <source>
        <dbReference type="EMBL" id="CAF1125545.1"/>
    </source>
</evidence>
<reference evidence="1" key="1">
    <citation type="submission" date="2021-02" db="EMBL/GenBank/DDBJ databases">
        <authorList>
            <person name="Nowell W R."/>
        </authorList>
    </citation>
    <scope>NUCLEOTIDE SEQUENCE</scope>
</reference>
<dbReference type="Proteomes" id="UP000663852">
    <property type="component" value="Unassembled WGS sequence"/>
</dbReference>